<keyword evidence="5" id="KW-0964">Secreted</keyword>
<comment type="catalytic activity">
    <reaction evidence="1">
        <text>Random endo-hydrolysis of N-acetyl-beta-D-glucosaminide (1-&gt;4)-beta-linkages in chitin and chitodextrins.</text>
        <dbReference type="EC" id="3.2.1.14"/>
    </reaction>
</comment>
<gene>
    <name evidence="17" type="primary">LOC113722718</name>
</gene>
<dbReference type="OrthoDB" id="1357668at2759"/>
<dbReference type="Gene3D" id="3.20.20.80">
    <property type="entry name" value="Glycosidases"/>
    <property type="match status" value="1"/>
</dbReference>
<dbReference type="GO" id="GO:0008843">
    <property type="term" value="F:endochitinase activity"/>
    <property type="evidence" value="ECO:0007669"/>
    <property type="project" value="UniProtKB-EC"/>
</dbReference>
<evidence type="ECO:0000256" key="3">
    <source>
        <dbReference type="ARBA" id="ARBA00009121"/>
    </source>
</evidence>
<evidence type="ECO:0000256" key="6">
    <source>
        <dbReference type="ARBA" id="ARBA00022729"/>
    </source>
</evidence>
<dbReference type="GO" id="GO:0006032">
    <property type="term" value="P:chitin catabolic process"/>
    <property type="evidence" value="ECO:0007669"/>
    <property type="project" value="UniProtKB-KW"/>
</dbReference>
<feature type="domain" description="GH18" evidence="15">
    <location>
        <begin position="28"/>
        <end position="298"/>
    </location>
</feature>
<evidence type="ECO:0000313" key="16">
    <source>
        <dbReference type="Proteomes" id="UP001652660"/>
    </source>
</evidence>
<evidence type="ECO:0000313" key="17">
    <source>
        <dbReference type="RefSeq" id="XP_027101769.1"/>
    </source>
</evidence>
<evidence type="ECO:0000256" key="13">
    <source>
        <dbReference type="ARBA" id="ARBA00059418"/>
    </source>
</evidence>
<dbReference type="InterPro" id="IPR017853">
    <property type="entry name" value="GH"/>
</dbReference>
<dbReference type="AlphaFoldDB" id="A0A6P6VFP8"/>
<comment type="function">
    <text evidence="13">This protein functions as a defense against chitin containing fungal pathogens.</text>
</comment>
<organism evidence="16 17">
    <name type="scientific">Coffea arabica</name>
    <name type="common">Arabian coffee</name>
    <dbReference type="NCBI Taxonomy" id="13443"/>
    <lineage>
        <taxon>Eukaryota</taxon>
        <taxon>Viridiplantae</taxon>
        <taxon>Streptophyta</taxon>
        <taxon>Embryophyta</taxon>
        <taxon>Tracheophyta</taxon>
        <taxon>Spermatophyta</taxon>
        <taxon>Magnoliopsida</taxon>
        <taxon>eudicotyledons</taxon>
        <taxon>Gunneridae</taxon>
        <taxon>Pentapetalae</taxon>
        <taxon>asterids</taxon>
        <taxon>lamiids</taxon>
        <taxon>Gentianales</taxon>
        <taxon>Rubiaceae</taxon>
        <taxon>Ixoroideae</taxon>
        <taxon>Gardenieae complex</taxon>
        <taxon>Bertiereae - Coffeeae clade</taxon>
        <taxon>Coffeeae</taxon>
        <taxon>Coffea</taxon>
    </lineage>
</organism>
<keyword evidence="16" id="KW-1185">Reference proteome</keyword>
<dbReference type="GO" id="GO:0000272">
    <property type="term" value="P:polysaccharide catabolic process"/>
    <property type="evidence" value="ECO:0007669"/>
    <property type="project" value="UniProtKB-KW"/>
</dbReference>
<dbReference type="Proteomes" id="UP001652660">
    <property type="component" value="Chromosome 5e"/>
</dbReference>
<dbReference type="EC" id="3.2.1.14" evidence="4"/>
<evidence type="ECO:0000259" key="15">
    <source>
        <dbReference type="PROSITE" id="PS51910"/>
    </source>
</evidence>
<keyword evidence="12" id="KW-0624">Polysaccharide degradation</keyword>
<evidence type="ECO:0000256" key="12">
    <source>
        <dbReference type="ARBA" id="ARBA00023326"/>
    </source>
</evidence>
<evidence type="ECO:0000256" key="5">
    <source>
        <dbReference type="ARBA" id="ARBA00022525"/>
    </source>
</evidence>
<dbReference type="FunFam" id="3.20.20.80:FF:000015">
    <property type="entry name" value="Acidic endochitinase SE2"/>
    <property type="match status" value="1"/>
</dbReference>
<dbReference type="RefSeq" id="XP_027101769.1">
    <property type="nucleotide sequence ID" value="XM_027245968.2"/>
</dbReference>
<dbReference type="SUPFAM" id="SSF51445">
    <property type="entry name" value="(Trans)glycosidases"/>
    <property type="match status" value="1"/>
</dbReference>
<evidence type="ECO:0000256" key="7">
    <source>
        <dbReference type="ARBA" id="ARBA00022801"/>
    </source>
</evidence>
<evidence type="ECO:0000256" key="9">
    <source>
        <dbReference type="ARBA" id="ARBA00023157"/>
    </source>
</evidence>
<evidence type="ECO:0000256" key="8">
    <source>
        <dbReference type="ARBA" id="ARBA00023024"/>
    </source>
</evidence>
<dbReference type="InterPro" id="IPR001223">
    <property type="entry name" value="Glyco_hydro18_cat"/>
</dbReference>
<dbReference type="Pfam" id="PF00704">
    <property type="entry name" value="Glyco_hydro_18"/>
    <property type="match status" value="1"/>
</dbReference>
<reference evidence="17" key="2">
    <citation type="submission" date="2025-08" db="UniProtKB">
        <authorList>
            <consortium name="RefSeq"/>
        </authorList>
    </citation>
    <scope>IDENTIFICATION</scope>
    <source>
        <tissue evidence="17">Leaves</tissue>
    </source>
</reference>
<keyword evidence="7" id="KW-0378">Hydrolase</keyword>
<dbReference type="PROSITE" id="PS51910">
    <property type="entry name" value="GH18_2"/>
    <property type="match status" value="1"/>
</dbReference>
<feature type="signal peptide" evidence="14">
    <location>
        <begin position="1"/>
        <end position="27"/>
    </location>
</feature>
<dbReference type="PANTHER" id="PTHR45708:SF22">
    <property type="entry name" value="ACIDIC ENDOCHITINASE"/>
    <property type="match status" value="1"/>
</dbReference>
<evidence type="ECO:0000256" key="2">
    <source>
        <dbReference type="ARBA" id="ARBA00004613"/>
    </source>
</evidence>
<evidence type="ECO:0000256" key="14">
    <source>
        <dbReference type="SAM" id="SignalP"/>
    </source>
</evidence>
<accession>A0A6P6VFP8</accession>
<keyword evidence="10" id="KW-0119">Carbohydrate metabolism</keyword>
<proteinExistence type="inferred from homology"/>
<keyword evidence="9" id="KW-1015">Disulfide bond</keyword>
<keyword evidence="8" id="KW-0146">Chitin degradation</keyword>
<evidence type="ECO:0000256" key="10">
    <source>
        <dbReference type="ARBA" id="ARBA00023277"/>
    </source>
</evidence>
<sequence length="322" mass="35908">MAPCFRALVIAITSLLMISSVIRSSDAAGIATYWGQNTDEGSLEDACRRGTYDYVNLAFLINYGNGQTPELNLAGHCERSACSSLSSEIKACQKRGIQVLLSLGGAPNLSSRDDAKEVASYLYNNFLGGESQNRPLGDAVLDGIDFHIQGGSRDFLDDLAKALSEYRTTERRVHLSAAPQCFYPDYYLDAAIRTGLFDYVWVQFYNNPPCQYSMGNANNLINSWSSHWASHPGVNKLFLGLPASPEAAPSGGYIPHRILIREVLPQIQDYPNYGGVMLWNVYYDENYSQAIRPYVNPETLTFDRRSTIKYPRKSMIKSFVDE</sequence>
<evidence type="ECO:0000256" key="4">
    <source>
        <dbReference type="ARBA" id="ARBA00012729"/>
    </source>
</evidence>
<name>A0A6P6VFP8_COFAR</name>
<dbReference type="GeneID" id="113722718"/>
<evidence type="ECO:0000256" key="1">
    <source>
        <dbReference type="ARBA" id="ARBA00000822"/>
    </source>
</evidence>
<dbReference type="CDD" id="cd02877">
    <property type="entry name" value="GH18_hevamine_XipI_class_III"/>
    <property type="match status" value="1"/>
</dbReference>
<dbReference type="GO" id="GO:0005576">
    <property type="term" value="C:extracellular region"/>
    <property type="evidence" value="ECO:0007669"/>
    <property type="project" value="UniProtKB-SubCell"/>
</dbReference>
<feature type="chain" id="PRO_5028357724" description="chitinase" evidence="14">
    <location>
        <begin position="28"/>
        <end position="322"/>
    </location>
</feature>
<reference evidence="16" key="1">
    <citation type="journal article" date="2025" name="Foods">
        <title>Unveiling the Microbial Signatures of Arabica Coffee Cherries: Insights into Ripeness Specific Diversity, Functional Traits, and Implications for Quality and Safety.</title>
        <authorList>
            <consortium name="RefSeq"/>
            <person name="Tenea G.N."/>
            <person name="Cifuentes V."/>
            <person name="Reyes P."/>
            <person name="Cevallos-Vallejos M."/>
        </authorList>
    </citation>
    <scope>NUCLEOTIDE SEQUENCE [LARGE SCALE GENOMIC DNA]</scope>
</reference>
<evidence type="ECO:0000256" key="11">
    <source>
        <dbReference type="ARBA" id="ARBA00023295"/>
    </source>
</evidence>
<comment type="similarity">
    <text evidence="3">Belongs to the glycosyl hydrolase 18 family. Chitinase class II subfamily.</text>
</comment>
<comment type="subcellular location">
    <subcellularLocation>
        <location evidence="2">Secreted</location>
    </subcellularLocation>
</comment>
<protein>
    <recommendedName>
        <fullName evidence="4">chitinase</fullName>
        <ecNumber evidence="4">3.2.1.14</ecNumber>
    </recommendedName>
</protein>
<keyword evidence="6 14" id="KW-0732">Signal</keyword>
<dbReference type="InterPro" id="IPR050542">
    <property type="entry name" value="Glycosyl_Hydrlase18_Chitinase"/>
</dbReference>
<dbReference type="InterPro" id="IPR045321">
    <property type="entry name" value="Cts1-like"/>
</dbReference>
<dbReference type="PANTHER" id="PTHR45708">
    <property type="entry name" value="ENDOCHITINASE"/>
    <property type="match status" value="1"/>
</dbReference>
<keyword evidence="11" id="KW-0326">Glycosidase</keyword>